<evidence type="ECO:0000256" key="20">
    <source>
        <dbReference type="ARBA" id="ARBA00030929"/>
    </source>
</evidence>
<dbReference type="GO" id="GO:0009636">
    <property type="term" value="P:response to toxic substance"/>
    <property type="evidence" value="ECO:0007669"/>
    <property type="project" value="UniProtKB-KW"/>
</dbReference>
<evidence type="ECO:0000256" key="15">
    <source>
        <dbReference type="ARBA" id="ARBA00023002"/>
    </source>
</evidence>
<evidence type="ECO:0000313" key="28">
    <source>
        <dbReference type="Proteomes" id="UP000642180"/>
    </source>
</evidence>
<dbReference type="GO" id="GO:0005344">
    <property type="term" value="F:oxygen carrier activity"/>
    <property type="evidence" value="ECO:0007669"/>
    <property type="project" value="UniProtKB-KW"/>
</dbReference>
<comment type="caution">
    <text evidence="27">The sequence shown here is derived from an EMBL/GenBank/DDBJ whole genome shotgun (WGS) entry which is preliminary data.</text>
</comment>
<evidence type="ECO:0000313" key="27">
    <source>
        <dbReference type="EMBL" id="GGI18632.1"/>
    </source>
</evidence>
<keyword evidence="12" id="KW-0479">Metal-binding</keyword>
<evidence type="ECO:0000256" key="1">
    <source>
        <dbReference type="ARBA" id="ARBA00001970"/>
    </source>
</evidence>
<dbReference type="RefSeq" id="WP_188380626.1">
    <property type="nucleotide sequence ID" value="NZ_BMDI01000001.1"/>
</dbReference>
<comment type="catalytic activity">
    <reaction evidence="22">
        <text>2 nitric oxide + NADH + 2 O2 = 2 nitrate + NAD(+) + H(+)</text>
        <dbReference type="Rhea" id="RHEA:19469"/>
        <dbReference type="ChEBI" id="CHEBI:15378"/>
        <dbReference type="ChEBI" id="CHEBI:15379"/>
        <dbReference type="ChEBI" id="CHEBI:16480"/>
        <dbReference type="ChEBI" id="CHEBI:17632"/>
        <dbReference type="ChEBI" id="CHEBI:57540"/>
        <dbReference type="ChEBI" id="CHEBI:57945"/>
        <dbReference type="EC" id="1.14.12.17"/>
    </reaction>
</comment>
<evidence type="ECO:0000259" key="26">
    <source>
        <dbReference type="PROSITE" id="PS51384"/>
    </source>
</evidence>
<keyword evidence="14" id="KW-0521">NADP</keyword>
<dbReference type="Pfam" id="PF00175">
    <property type="entry name" value="NAD_binding_1"/>
    <property type="match status" value="1"/>
</dbReference>
<keyword evidence="15" id="KW-0560">Oxidoreductase</keyword>
<evidence type="ECO:0000256" key="24">
    <source>
        <dbReference type="RuleBase" id="RU000356"/>
    </source>
</evidence>
<dbReference type="AlphaFoldDB" id="A0A8J3F153"/>
<dbReference type="SUPFAM" id="SSF63380">
    <property type="entry name" value="Riboflavin synthase domain-like"/>
    <property type="match status" value="1"/>
</dbReference>
<evidence type="ECO:0000256" key="4">
    <source>
        <dbReference type="ARBA" id="ARBA00008414"/>
    </source>
</evidence>
<evidence type="ECO:0000256" key="12">
    <source>
        <dbReference type="ARBA" id="ARBA00022723"/>
    </source>
</evidence>
<dbReference type="InterPro" id="IPR017927">
    <property type="entry name" value="FAD-bd_FR_type"/>
</dbReference>
<dbReference type="SUPFAM" id="SSF46458">
    <property type="entry name" value="Globin-like"/>
    <property type="match status" value="1"/>
</dbReference>
<name>A0A8J3F153_9BURK</name>
<keyword evidence="7 24" id="KW-0813">Transport</keyword>
<organism evidence="27 28">
    <name type="scientific">Oxalicibacterium faecigallinarum</name>
    <dbReference type="NCBI Taxonomy" id="573741"/>
    <lineage>
        <taxon>Bacteria</taxon>
        <taxon>Pseudomonadati</taxon>
        <taxon>Pseudomonadota</taxon>
        <taxon>Betaproteobacteria</taxon>
        <taxon>Burkholderiales</taxon>
        <taxon>Oxalobacteraceae</taxon>
        <taxon>Oxalicibacterium</taxon>
    </lineage>
</organism>
<dbReference type="FunFam" id="1.10.490.10:FF:000003">
    <property type="entry name" value="Flavohemoprotein"/>
    <property type="match status" value="1"/>
</dbReference>
<keyword evidence="13" id="KW-0274">FAD</keyword>
<evidence type="ECO:0000256" key="22">
    <source>
        <dbReference type="ARBA" id="ARBA00048649"/>
    </source>
</evidence>
<keyword evidence="28" id="KW-1185">Reference proteome</keyword>
<feature type="domain" description="Globin" evidence="25">
    <location>
        <begin position="1"/>
        <end position="138"/>
    </location>
</feature>
<dbReference type="InterPro" id="IPR009050">
    <property type="entry name" value="Globin-like_sf"/>
</dbReference>
<evidence type="ECO:0000256" key="9">
    <source>
        <dbReference type="ARBA" id="ARBA00022617"/>
    </source>
</evidence>
<evidence type="ECO:0000256" key="16">
    <source>
        <dbReference type="ARBA" id="ARBA00023004"/>
    </source>
</evidence>
<dbReference type="NCBIfam" id="NF009805">
    <property type="entry name" value="PRK13289.1"/>
    <property type="match status" value="1"/>
</dbReference>
<proteinExistence type="inferred from homology"/>
<keyword evidence="10 24" id="KW-0561">Oxygen transport</keyword>
<dbReference type="CDD" id="cd08922">
    <property type="entry name" value="FHb-globin"/>
    <property type="match status" value="1"/>
</dbReference>
<dbReference type="InterPro" id="IPR039261">
    <property type="entry name" value="FNR_nucleotide-bd"/>
</dbReference>
<evidence type="ECO:0000259" key="25">
    <source>
        <dbReference type="PROSITE" id="PS01033"/>
    </source>
</evidence>
<evidence type="ECO:0000256" key="13">
    <source>
        <dbReference type="ARBA" id="ARBA00022827"/>
    </source>
</evidence>
<evidence type="ECO:0000256" key="19">
    <source>
        <dbReference type="ARBA" id="ARBA00030024"/>
    </source>
</evidence>
<dbReference type="PANTHER" id="PTHR43396">
    <property type="entry name" value="FLAVOHEMOPROTEIN"/>
    <property type="match status" value="1"/>
</dbReference>
<dbReference type="GO" id="GO:0046872">
    <property type="term" value="F:metal ion binding"/>
    <property type="evidence" value="ECO:0007669"/>
    <property type="project" value="UniProtKB-KW"/>
</dbReference>
<keyword evidence="16" id="KW-0408">Iron</keyword>
<evidence type="ECO:0000256" key="17">
    <source>
        <dbReference type="ARBA" id="ARBA00023027"/>
    </source>
</evidence>
<evidence type="ECO:0000256" key="11">
    <source>
        <dbReference type="ARBA" id="ARBA00022630"/>
    </source>
</evidence>
<comment type="similarity">
    <text evidence="3">In the C-terminal section; belongs to the flavoprotein pyridine nucleotide cytochrome reductase family.</text>
</comment>
<dbReference type="SUPFAM" id="SSF52343">
    <property type="entry name" value="Ferredoxin reductase-like, C-terminal NADP-linked domain"/>
    <property type="match status" value="1"/>
</dbReference>
<dbReference type="GO" id="GO:0008941">
    <property type="term" value="F:nitric oxide dioxygenase NAD(P)H activity"/>
    <property type="evidence" value="ECO:0007669"/>
    <property type="project" value="UniProtKB-EC"/>
</dbReference>
<dbReference type="GO" id="GO:0020037">
    <property type="term" value="F:heme binding"/>
    <property type="evidence" value="ECO:0007669"/>
    <property type="project" value="InterPro"/>
</dbReference>
<dbReference type="Gene3D" id="1.10.490.10">
    <property type="entry name" value="Globins"/>
    <property type="match status" value="1"/>
</dbReference>
<gene>
    <name evidence="27" type="primary">hmp</name>
    <name evidence="27" type="ORF">GCM10008066_15050</name>
</gene>
<evidence type="ECO:0000256" key="6">
    <source>
        <dbReference type="ARBA" id="ARBA00014637"/>
    </source>
</evidence>
<comment type="similarity">
    <text evidence="4">Belongs to the globin family. Two-domain flavohemoproteins subfamily.</text>
</comment>
<dbReference type="PROSITE" id="PS01033">
    <property type="entry name" value="GLOBIN"/>
    <property type="match status" value="1"/>
</dbReference>
<keyword evidence="11" id="KW-0285">Flavoprotein</keyword>
<keyword evidence="8" id="KW-0216">Detoxification</keyword>
<accession>A0A8J3F153</accession>
<evidence type="ECO:0000256" key="8">
    <source>
        <dbReference type="ARBA" id="ARBA00022575"/>
    </source>
</evidence>
<dbReference type="Pfam" id="PF00042">
    <property type="entry name" value="Globin"/>
    <property type="match status" value="1"/>
</dbReference>
<evidence type="ECO:0000256" key="7">
    <source>
        <dbReference type="ARBA" id="ARBA00022448"/>
    </source>
</evidence>
<comment type="function">
    <text evidence="18">Is involved in NO detoxification in an aerobic process, termed nitric oxide dioxygenase (NOD) reaction that utilizes O(2) and NAD(P)H to convert NO to nitrate, which protects the bacterium from various noxious nitrogen compounds. Therefore, plays a central role in the inducible response to nitrosative stress.</text>
</comment>
<dbReference type="GO" id="GO:0019825">
    <property type="term" value="F:oxygen binding"/>
    <property type="evidence" value="ECO:0007669"/>
    <property type="project" value="InterPro"/>
</dbReference>
<dbReference type="EMBL" id="BMDI01000001">
    <property type="protein sequence ID" value="GGI18632.1"/>
    <property type="molecule type" value="Genomic_DNA"/>
</dbReference>
<dbReference type="CDD" id="cd06184">
    <property type="entry name" value="flavohem_like_fad_nad_binding"/>
    <property type="match status" value="1"/>
</dbReference>
<evidence type="ECO:0000256" key="21">
    <source>
        <dbReference type="ARBA" id="ARBA00033187"/>
    </source>
</evidence>
<dbReference type="InterPro" id="IPR017938">
    <property type="entry name" value="Riboflavin_synthase-like_b-brl"/>
</dbReference>
<evidence type="ECO:0000256" key="23">
    <source>
        <dbReference type="ARBA" id="ARBA00049433"/>
    </source>
</evidence>
<comment type="cofactor">
    <cofactor evidence="1">
        <name>heme b</name>
        <dbReference type="ChEBI" id="CHEBI:60344"/>
    </cofactor>
</comment>
<dbReference type="Gene3D" id="2.40.30.10">
    <property type="entry name" value="Translation factors"/>
    <property type="match status" value="1"/>
</dbReference>
<dbReference type="PRINTS" id="PR00410">
    <property type="entry name" value="PHEHYDRXLASE"/>
</dbReference>
<dbReference type="EC" id="1.14.12.17" evidence="5"/>
<evidence type="ECO:0000256" key="2">
    <source>
        <dbReference type="ARBA" id="ARBA00001974"/>
    </source>
</evidence>
<evidence type="ECO:0000256" key="10">
    <source>
        <dbReference type="ARBA" id="ARBA00022621"/>
    </source>
</evidence>
<dbReference type="InterPro" id="IPR001433">
    <property type="entry name" value="OxRdtase_FAD/NAD-bd"/>
</dbReference>
<sequence>MLSAASRPYIAASVPVLRAHGLAITTTFYQALFQSHPELHNVFNAGNQANGTQQQSLASAVFAYAANIDNGAALTPVITRIVHKHVSLGVTAAHYPIVGTHLLAAIKQVLGDAATPELLAAWAEAYGLLAQALIDEEAKLYAQAGIEPGALFAMRVIEIRNESEQVKSFVLVPADETPLPDFKPGQYVSVAVSLPSGIRQLRQYSLSDAPDQAHLRISVKRETGGDTPAGAVSNWLHDNVQVGSTLQISKPFGEFQPDTQSDAPIVLLSAGVGITPMIATLNCLARTQPNRRVIFAHAARHAGHHPHRHDVAQAQTRMPNLRVMTFYEEGEVDAASETLAGRMQLHQLPAWDKQNTNVYLCGPLPFMQMQWTELLKAGVPISRLHREVFGPDMLDHLL</sequence>
<dbReference type="Gene3D" id="3.40.50.80">
    <property type="entry name" value="Nucleotide-binding domain of ferredoxin-NADP reductase (FNR) module"/>
    <property type="match status" value="1"/>
</dbReference>
<feature type="domain" description="FAD-binding FR-type" evidence="26">
    <location>
        <begin position="149"/>
        <end position="258"/>
    </location>
</feature>
<dbReference type="GO" id="GO:0046210">
    <property type="term" value="P:nitric oxide catabolic process"/>
    <property type="evidence" value="ECO:0007669"/>
    <property type="project" value="TreeGrafter"/>
</dbReference>
<comment type="catalytic activity">
    <reaction evidence="23">
        <text>2 nitric oxide + NADPH + 2 O2 = 2 nitrate + NADP(+) + H(+)</text>
        <dbReference type="Rhea" id="RHEA:19465"/>
        <dbReference type="ChEBI" id="CHEBI:15378"/>
        <dbReference type="ChEBI" id="CHEBI:15379"/>
        <dbReference type="ChEBI" id="CHEBI:16480"/>
        <dbReference type="ChEBI" id="CHEBI:17632"/>
        <dbReference type="ChEBI" id="CHEBI:57783"/>
        <dbReference type="ChEBI" id="CHEBI:58349"/>
        <dbReference type="EC" id="1.14.12.17"/>
    </reaction>
</comment>
<keyword evidence="17" id="KW-0520">NAD</keyword>
<dbReference type="GO" id="GO:0071949">
    <property type="term" value="F:FAD binding"/>
    <property type="evidence" value="ECO:0007669"/>
    <property type="project" value="TreeGrafter"/>
</dbReference>
<dbReference type="PRINTS" id="PR00371">
    <property type="entry name" value="FPNCR"/>
</dbReference>
<keyword evidence="9 24" id="KW-0349">Heme</keyword>
<evidence type="ECO:0000256" key="18">
    <source>
        <dbReference type="ARBA" id="ARBA00025094"/>
    </source>
</evidence>
<dbReference type="PANTHER" id="PTHR43396:SF3">
    <property type="entry name" value="FLAVOHEMOPROTEIN"/>
    <property type="match status" value="1"/>
</dbReference>
<protein>
    <recommendedName>
        <fullName evidence="6">Flavohemoprotein</fullName>
        <ecNumber evidence="5">1.14.12.17</ecNumber>
    </recommendedName>
    <alternativeName>
        <fullName evidence="20">Flavohemoglobin</fullName>
    </alternativeName>
    <alternativeName>
        <fullName evidence="19">Hemoglobin-like protein</fullName>
    </alternativeName>
    <alternativeName>
        <fullName evidence="21">Nitric oxide dioxygenase</fullName>
    </alternativeName>
</protein>
<dbReference type="GO" id="GO:0071500">
    <property type="term" value="P:cellular response to nitrosative stress"/>
    <property type="evidence" value="ECO:0007669"/>
    <property type="project" value="TreeGrafter"/>
</dbReference>
<evidence type="ECO:0000256" key="5">
    <source>
        <dbReference type="ARBA" id="ARBA00012229"/>
    </source>
</evidence>
<dbReference type="InterPro" id="IPR000971">
    <property type="entry name" value="Globin"/>
</dbReference>
<dbReference type="Proteomes" id="UP000642180">
    <property type="component" value="Unassembled WGS sequence"/>
</dbReference>
<dbReference type="PROSITE" id="PS51384">
    <property type="entry name" value="FAD_FR"/>
    <property type="match status" value="1"/>
</dbReference>
<evidence type="ECO:0000256" key="14">
    <source>
        <dbReference type="ARBA" id="ARBA00022857"/>
    </source>
</evidence>
<dbReference type="FunFam" id="2.40.30.10:FF:000034">
    <property type="entry name" value="Flavohemoprotein"/>
    <property type="match status" value="1"/>
</dbReference>
<dbReference type="InterPro" id="IPR008333">
    <property type="entry name" value="Cbr1-like_FAD-bd_dom"/>
</dbReference>
<dbReference type="Pfam" id="PF00970">
    <property type="entry name" value="FAD_binding_6"/>
    <property type="match status" value="1"/>
</dbReference>
<dbReference type="InterPro" id="IPR001709">
    <property type="entry name" value="Flavoprot_Pyr_Nucl_cyt_Rdtase"/>
</dbReference>
<reference evidence="28" key="1">
    <citation type="journal article" date="2019" name="Int. J. Syst. Evol. Microbiol.">
        <title>The Global Catalogue of Microorganisms (GCM) 10K type strain sequencing project: providing services to taxonomists for standard genome sequencing and annotation.</title>
        <authorList>
            <consortium name="The Broad Institute Genomics Platform"/>
            <consortium name="The Broad Institute Genome Sequencing Center for Infectious Disease"/>
            <person name="Wu L."/>
            <person name="Ma J."/>
        </authorList>
    </citation>
    <scope>NUCLEOTIDE SEQUENCE [LARGE SCALE GENOMIC DNA]</scope>
    <source>
        <strain evidence="28">CCM 2767</strain>
    </source>
</reference>
<dbReference type="InterPro" id="IPR012292">
    <property type="entry name" value="Globin/Proto"/>
</dbReference>
<comment type="cofactor">
    <cofactor evidence="2">
        <name>FAD</name>
        <dbReference type="ChEBI" id="CHEBI:57692"/>
    </cofactor>
</comment>
<evidence type="ECO:0000256" key="3">
    <source>
        <dbReference type="ARBA" id="ARBA00006401"/>
    </source>
</evidence>